<evidence type="ECO:0000256" key="1">
    <source>
        <dbReference type="SAM" id="SignalP"/>
    </source>
</evidence>
<protein>
    <recommendedName>
        <fullName evidence="4">Glycine zipper family protein</fullName>
    </recommendedName>
</protein>
<dbReference type="Proteomes" id="UP000568106">
    <property type="component" value="Unassembled WGS sequence"/>
</dbReference>
<accession>A0A7W8IJH5</accession>
<keyword evidence="1" id="KW-0732">Signal</keyword>
<gene>
    <name evidence="2" type="ORF">HDF09_002940</name>
</gene>
<reference evidence="2" key="1">
    <citation type="submission" date="2020-08" db="EMBL/GenBank/DDBJ databases">
        <title>Genomic Encyclopedia of Type Strains, Phase IV (KMG-V): Genome sequencing to study the core and pangenomes of soil and plant-associated prokaryotes.</title>
        <authorList>
            <person name="Whitman W."/>
        </authorList>
    </citation>
    <scope>NUCLEOTIDE SEQUENCE [LARGE SCALE GENOMIC DNA]</scope>
    <source>
        <strain evidence="2">M8UP27</strain>
    </source>
</reference>
<keyword evidence="3" id="KW-1185">Reference proteome</keyword>
<proteinExistence type="predicted"/>
<feature type="signal peptide" evidence="1">
    <location>
        <begin position="1"/>
        <end position="20"/>
    </location>
</feature>
<feature type="chain" id="PRO_5031201491" description="Glycine zipper family protein" evidence="1">
    <location>
        <begin position="21"/>
        <end position="160"/>
    </location>
</feature>
<dbReference type="AlphaFoldDB" id="A0A7W8IJH5"/>
<evidence type="ECO:0008006" key="4">
    <source>
        <dbReference type="Google" id="ProtNLM"/>
    </source>
</evidence>
<organism evidence="2 3">
    <name type="scientific">Tunturiibacter empetritectus</name>
    <dbReference type="NCBI Taxonomy" id="3069691"/>
    <lineage>
        <taxon>Bacteria</taxon>
        <taxon>Pseudomonadati</taxon>
        <taxon>Acidobacteriota</taxon>
        <taxon>Terriglobia</taxon>
        <taxon>Terriglobales</taxon>
        <taxon>Acidobacteriaceae</taxon>
        <taxon>Tunturiibacter</taxon>
    </lineage>
</organism>
<dbReference type="EMBL" id="JACHDY010000004">
    <property type="protein sequence ID" value="MBB5318243.1"/>
    <property type="molecule type" value="Genomic_DNA"/>
</dbReference>
<name>A0A7W8IJH5_9BACT</name>
<comment type="caution">
    <text evidence="2">The sequence shown here is derived from an EMBL/GenBank/DDBJ whole genome shotgun (WGS) entry which is preliminary data.</text>
</comment>
<sequence>MLHLLPGLTLLFAASAAGLAQQPSQDWQRVESLKAGASIRITLSQQKFFCAFDSADGDGLVCHKRQAGVNHSISLRKTDIRLIRARSMTGSAIGGALIGAGGGAGIGAIVDSSIKNANTTNNAKFTGGLARAGGLLGALFGIATEFVPGKLLYKGEVEPH</sequence>
<evidence type="ECO:0000313" key="3">
    <source>
        <dbReference type="Proteomes" id="UP000568106"/>
    </source>
</evidence>
<evidence type="ECO:0000313" key="2">
    <source>
        <dbReference type="EMBL" id="MBB5318243.1"/>
    </source>
</evidence>